<gene>
    <name evidence="1" type="ORF">IW248_004140</name>
</gene>
<dbReference type="Proteomes" id="UP000614915">
    <property type="component" value="Unassembled WGS sequence"/>
</dbReference>
<evidence type="ECO:0000313" key="2">
    <source>
        <dbReference type="Proteomes" id="UP000614915"/>
    </source>
</evidence>
<dbReference type="RefSeq" id="WP_196928306.1">
    <property type="nucleotide sequence ID" value="NZ_JADOTX010000001.1"/>
</dbReference>
<keyword evidence="2" id="KW-1185">Reference proteome</keyword>
<evidence type="ECO:0000313" key="1">
    <source>
        <dbReference type="EMBL" id="MBG6067853.1"/>
    </source>
</evidence>
<protein>
    <submittedName>
        <fullName evidence="1">Uncharacterized protein</fullName>
    </submittedName>
</protein>
<reference evidence="1 2" key="1">
    <citation type="submission" date="2020-11" db="EMBL/GenBank/DDBJ databases">
        <title>Sequencing the genomes of 1000 actinobacteria strains.</title>
        <authorList>
            <person name="Klenk H.-P."/>
        </authorList>
    </citation>
    <scope>NUCLEOTIDE SEQUENCE [LARGE SCALE GENOMIC DNA]</scope>
    <source>
        <strain evidence="1 2">DSM 101692</strain>
    </source>
</reference>
<sequence>MSRRAYGQEAAPPGTAWANGADLWLSRVTGDPYEIRRRFVRCVHSATVDGVRITWDCYDVPERHAGTPPPELAAAARTLRPPAKLAAPAADMDDDEFPF</sequence>
<name>A0ABS0JNF7_9ACTN</name>
<organism evidence="1 2">
    <name type="scientific">Micromonospora ureilytica</name>
    <dbReference type="NCBI Taxonomy" id="709868"/>
    <lineage>
        <taxon>Bacteria</taxon>
        <taxon>Bacillati</taxon>
        <taxon>Actinomycetota</taxon>
        <taxon>Actinomycetes</taxon>
        <taxon>Micromonosporales</taxon>
        <taxon>Micromonosporaceae</taxon>
        <taxon>Micromonospora</taxon>
    </lineage>
</organism>
<proteinExistence type="predicted"/>
<accession>A0ABS0JNF7</accession>
<dbReference type="EMBL" id="JADOTX010000001">
    <property type="protein sequence ID" value="MBG6067853.1"/>
    <property type="molecule type" value="Genomic_DNA"/>
</dbReference>
<comment type="caution">
    <text evidence="1">The sequence shown here is derived from an EMBL/GenBank/DDBJ whole genome shotgun (WGS) entry which is preliminary data.</text>
</comment>